<keyword evidence="2" id="KW-1185">Reference proteome</keyword>
<gene>
    <name evidence="1" type="ORF">RZS32_018310</name>
</gene>
<dbReference type="RefSeq" id="WP_317054981.1">
    <property type="nucleotide sequence ID" value="NZ_CP146606.1"/>
</dbReference>
<sequence>MFARVTHFQMKPDMVQDAIARLDQMKPAIMNLPGLHQFINAINEDGSGCVVALVESKEISDANEDAVAQLWSQFADHLTAPPEASGFDFVANWSA</sequence>
<evidence type="ECO:0000313" key="2">
    <source>
        <dbReference type="Proteomes" id="UP001281305"/>
    </source>
</evidence>
<evidence type="ECO:0008006" key="3">
    <source>
        <dbReference type="Google" id="ProtNLM"/>
    </source>
</evidence>
<organism evidence="1 2">
    <name type="scientific">Roseovarius rhodophyticola</name>
    <dbReference type="NCBI Taxonomy" id="3080827"/>
    <lineage>
        <taxon>Bacteria</taxon>
        <taxon>Pseudomonadati</taxon>
        <taxon>Pseudomonadota</taxon>
        <taxon>Alphaproteobacteria</taxon>
        <taxon>Rhodobacterales</taxon>
        <taxon>Roseobacteraceae</taxon>
        <taxon>Roseovarius</taxon>
    </lineage>
</organism>
<dbReference type="InterPro" id="IPR011008">
    <property type="entry name" value="Dimeric_a/b-barrel"/>
</dbReference>
<accession>A0ABZ2TF82</accession>
<proteinExistence type="predicted"/>
<dbReference type="SUPFAM" id="SSF54909">
    <property type="entry name" value="Dimeric alpha+beta barrel"/>
    <property type="match status" value="1"/>
</dbReference>
<name>A0ABZ2TF82_9RHOB</name>
<reference evidence="1 2" key="1">
    <citation type="submission" date="2024-02" db="EMBL/GenBank/DDBJ databases">
        <title>Roseovarius strain W115 nov., isolated from a marine algae.</title>
        <authorList>
            <person name="Lee M.W."/>
            <person name="Lee J.K."/>
            <person name="Kim J.M."/>
            <person name="Choi D.G."/>
            <person name="Baek J.H."/>
            <person name="Bayburt H."/>
            <person name="Jung J.J."/>
            <person name="Han D.M."/>
            <person name="Jeon C.O."/>
        </authorList>
    </citation>
    <scope>NUCLEOTIDE SEQUENCE [LARGE SCALE GENOMIC DNA]</scope>
    <source>
        <strain evidence="1 2">W115</strain>
    </source>
</reference>
<evidence type="ECO:0000313" key="1">
    <source>
        <dbReference type="EMBL" id="WYK18296.1"/>
    </source>
</evidence>
<dbReference type="EMBL" id="CP146606">
    <property type="protein sequence ID" value="WYK18296.1"/>
    <property type="molecule type" value="Genomic_DNA"/>
</dbReference>
<protein>
    <recommendedName>
        <fullName evidence="3">Antibiotic biosynthesis monooxygenase</fullName>
    </recommendedName>
</protein>
<dbReference type="Proteomes" id="UP001281305">
    <property type="component" value="Chromosome"/>
</dbReference>